<accession>A0AA91EFT4</accession>
<evidence type="ECO:0000313" key="2">
    <source>
        <dbReference type="Proteomes" id="UP000078431"/>
    </source>
</evidence>
<organism evidence="1 2">
    <name type="scientific">Obesumbacterium proteus ATCC 12841</name>
    <dbReference type="NCBI Taxonomy" id="1354268"/>
    <lineage>
        <taxon>Bacteria</taxon>
        <taxon>Pseudomonadati</taxon>
        <taxon>Pseudomonadota</taxon>
        <taxon>Gammaproteobacteria</taxon>
        <taxon>Enterobacterales</taxon>
        <taxon>Hafniaceae</taxon>
        <taxon>Obesumbacterium</taxon>
    </lineage>
</organism>
<keyword evidence="2" id="KW-1185">Reference proteome</keyword>
<protein>
    <recommendedName>
        <fullName evidence="3">Type II toxin-antitoxin system HicA family toxin</fullName>
    </recommendedName>
</protein>
<proteinExistence type="predicted"/>
<dbReference type="Proteomes" id="UP000078431">
    <property type="component" value="Unassembled WGS sequence"/>
</dbReference>
<name>A0AA91EFT4_9GAMM</name>
<reference evidence="1 2" key="1">
    <citation type="submission" date="2016-04" db="EMBL/GenBank/DDBJ databases">
        <title>ATOL: Assembling a taxonomically balanced genome-scale reconstruction of the evolutionary history of the Enterobacteriaceae.</title>
        <authorList>
            <person name="Plunkett G.III."/>
            <person name="Neeno-Eckwall E.C."/>
            <person name="Glasner J.D."/>
            <person name="Perna N.T."/>
        </authorList>
    </citation>
    <scope>NUCLEOTIDE SEQUENCE [LARGE SCALE GENOMIC DNA]</scope>
    <source>
        <strain evidence="1 2">ATCC 12841</strain>
    </source>
</reference>
<gene>
    <name evidence="1" type="ORF">M993_01300</name>
</gene>
<evidence type="ECO:0000313" key="1">
    <source>
        <dbReference type="EMBL" id="OAT59999.1"/>
    </source>
</evidence>
<dbReference type="AlphaFoldDB" id="A0AA91EFT4"/>
<dbReference type="EMBL" id="LXEX01000020">
    <property type="protein sequence ID" value="OAT59999.1"/>
    <property type="molecule type" value="Genomic_DNA"/>
</dbReference>
<sequence length="56" mass="6060">MLIALGAVVSEGQGSRVKFEIGSLSVAFHRPHPGKNAKIYQIIDARVFLEELGVIP</sequence>
<comment type="caution">
    <text evidence="1">The sequence shown here is derived from an EMBL/GenBank/DDBJ whole genome shotgun (WGS) entry which is preliminary data.</text>
</comment>
<evidence type="ECO:0008006" key="3">
    <source>
        <dbReference type="Google" id="ProtNLM"/>
    </source>
</evidence>